<accession>A0A9P6VDE5</accession>
<evidence type="ECO:0000313" key="1">
    <source>
        <dbReference type="EMBL" id="KAG0645936.1"/>
    </source>
</evidence>
<dbReference type="EMBL" id="VNKQ01000017">
    <property type="protein sequence ID" value="KAG0645936.1"/>
    <property type="molecule type" value="Genomic_DNA"/>
</dbReference>
<sequence>MAPKGPYTLCTVNTAPARAKILIGRLVEDVKEEYTITYLQNAERIEDVKAMCEKQKPDVLFCASMWTKEESDEIQRIAKETVLGIKTMAIPQGLQVERGPDAVVEFLKEKWPGVVGEAK</sequence>
<protein>
    <submittedName>
        <fullName evidence="1">Uncharacterized protein</fullName>
    </submittedName>
</protein>
<comment type="caution">
    <text evidence="1">The sequence shown here is derived from an EMBL/GenBank/DDBJ whole genome shotgun (WGS) entry which is preliminary data.</text>
</comment>
<gene>
    <name evidence="1" type="ORF">D0Z07_8037</name>
</gene>
<proteinExistence type="predicted"/>
<dbReference type="OrthoDB" id="2772415at2759"/>
<keyword evidence="2" id="KW-1185">Reference proteome</keyword>
<name>A0A9P6VDE5_9HELO</name>
<dbReference type="AlphaFoldDB" id="A0A9P6VDE5"/>
<organism evidence="1 2">
    <name type="scientific">Hyphodiscus hymeniophilus</name>
    <dbReference type="NCBI Taxonomy" id="353542"/>
    <lineage>
        <taxon>Eukaryota</taxon>
        <taxon>Fungi</taxon>
        <taxon>Dikarya</taxon>
        <taxon>Ascomycota</taxon>
        <taxon>Pezizomycotina</taxon>
        <taxon>Leotiomycetes</taxon>
        <taxon>Helotiales</taxon>
        <taxon>Hyphodiscaceae</taxon>
        <taxon>Hyphodiscus</taxon>
    </lineage>
</organism>
<reference evidence="1" key="1">
    <citation type="submission" date="2019-07" db="EMBL/GenBank/DDBJ databases">
        <title>Hyphodiscus hymeniophilus genome sequencing and assembly.</title>
        <authorList>
            <person name="Kramer G."/>
            <person name="Nodwell J."/>
        </authorList>
    </citation>
    <scope>NUCLEOTIDE SEQUENCE</scope>
    <source>
        <strain evidence="1">ATCC 34498</strain>
    </source>
</reference>
<dbReference type="Proteomes" id="UP000785200">
    <property type="component" value="Unassembled WGS sequence"/>
</dbReference>
<evidence type="ECO:0000313" key="2">
    <source>
        <dbReference type="Proteomes" id="UP000785200"/>
    </source>
</evidence>